<name>A0A3N4LMG0_9PEZI</name>
<keyword evidence="3" id="KW-0560">Oxidoreductase</keyword>
<dbReference type="PANTHER" id="PTHR42760:SF5">
    <property type="entry name" value="2-DEHYDRO-3-DEOXY-D-GLUCONATE 5-DEHYDROGENASE"/>
    <property type="match status" value="1"/>
</dbReference>
<dbReference type="PRINTS" id="PR00080">
    <property type="entry name" value="SDRFAMILY"/>
</dbReference>
<evidence type="ECO:0000256" key="1">
    <source>
        <dbReference type="ARBA" id="ARBA00006484"/>
    </source>
</evidence>
<dbReference type="STRING" id="1051890.A0A3N4LMG0"/>
<proteinExistence type="inferred from homology"/>
<dbReference type="SUPFAM" id="SSF51735">
    <property type="entry name" value="NAD(P)-binding Rossmann-fold domains"/>
    <property type="match status" value="1"/>
</dbReference>
<dbReference type="Pfam" id="PF13561">
    <property type="entry name" value="adh_short_C2"/>
    <property type="match status" value="1"/>
</dbReference>
<accession>A0A3N4LMG0</accession>
<dbReference type="Proteomes" id="UP000267821">
    <property type="component" value="Unassembled WGS sequence"/>
</dbReference>
<dbReference type="AlphaFoldDB" id="A0A3N4LMG0"/>
<dbReference type="Pfam" id="PF00106">
    <property type="entry name" value="adh_short"/>
    <property type="match status" value="1"/>
</dbReference>
<keyword evidence="2" id="KW-0521">NADP</keyword>
<reference evidence="5 6" key="1">
    <citation type="journal article" date="2018" name="Nat. Ecol. Evol.">
        <title>Pezizomycetes genomes reveal the molecular basis of ectomycorrhizal truffle lifestyle.</title>
        <authorList>
            <person name="Murat C."/>
            <person name="Payen T."/>
            <person name="Noel B."/>
            <person name="Kuo A."/>
            <person name="Morin E."/>
            <person name="Chen J."/>
            <person name="Kohler A."/>
            <person name="Krizsan K."/>
            <person name="Balestrini R."/>
            <person name="Da Silva C."/>
            <person name="Montanini B."/>
            <person name="Hainaut M."/>
            <person name="Levati E."/>
            <person name="Barry K.W."/>
            <person name="Belfiori B."/>
            <person name="Cichocki N."/>
            <person name="Clum A."/>
            <person name="Dockter R.B."/>
            <person name="Fauchery L."/>
            <person name="Guy J."/>
            <person name="Iotti M."/>
            <person name="Le Tacon F."/>
            <person name="Lindquist E.A."/>
            <person name="Lipzen A."/>
            <person name="Malagnac F."/>
            <person name="Mello A."/>
            <person name="Molinier V."/>
            <person name="Miyauchi S."/>
            <person name="Poulain J."/>
            <person name="Riccioni C."/>
            <person name="Rubini A."/>
            <person name="Sitrit Y."/>
            <person name="Splivallo R."/>
            <person name="Traeger S."/>
            <person name="Wang M."/>
            <person name="Zifcakova L."/>
            <person name="Wipf D."/>
            <person name="Zambonelli A."/>
            <person name="Paolocci F."/>
            <person name="Nowrousian M."/>
            <person name="Ottonello S."/>
            <person name="Baldrian P."/>
            <person name="Spatafora J.W."/>
            <person name="Henrissat B."/>
            <person name="Nagy L.G."/>
            <person name="Aury J.M."/>
            <person name="Wincker P."/>
            <person name="Grigoriev I.V."/>
            <person name="Bonfante P."/>
            <person name="Martin F.M."/>
        </authorList>
    </citation>
    <scope>NUCLEOTIDE SEQUENCE [LARGE SCALE GENOMIC DNA]</scope>
    <source>
        <strain evidence="5 6">ATCC MYA-4762</strain>
    </source>
</reference>
<dbReference type="EMBL" id="ML121551">
    <property type="protein sequence ID" value="RPB22532.1"/>
    <property type="molecule type" value="Genomic_DNA"/>
</dbReference>
<gene>
    <name evidence="5" type="ORF">L211DRAFT_326732</name>
</gene>
<dbReference type="InParanoid" id="A0A3N4LMG0"/>
<protein>
    <submittedName>
        <fullName evidence="5">NAD(P)-binding protein</fullName>
    </submittedName>
</protein>
<evidence type="ECO:0000256" key="4">
    <source>
        <dbReference type="RuleBase" id="RU000363"/>
    </source>
</evidence>
<comment type="similarity">
    <text evidence="1 4">Belongs to the short-chain dehydrogenases/reductases (SDR) family.</text>
</comment>
<evidence type="ECO:0000256" key="2">
    <source>
        <dbReference type="ARBA" id="ARBA00022857"/>
    </source>
</evidence>
<dbReference type="PANTHER" id="PTHR42760">
    <property type="entry name" value="SHORT-CHAIN DEHYDROGENASES/REDUCTASES FAMILY MEMBER"/>
    <property type="match status" value="1"/>
</dbReference>
<dbReference type="PRINTS" id="PR00081">
    <property type="entry name" value="GDHRDH"/>
</dbReference>
<dbReference type="Gene3D" id="3.40.50.720">
    <property type="entry name" value="NAD(P)-binding Rossmann-like Domain"/>
    <property type="match status" value="1"/>
</dbReference>
<keyword evidence="6" id="KW-1185">Reference proteome</keyword>
<evidence type="ECO:0000256" key="3">
    <source>
        <dbReference type="ARBA" id="ARBA00023002"/>
    </source>
</evidence>
<organism evidence="5 6">
    <name type="scientific">Terfezia boudieri ATCC MYA-4762</name>
    <dbReference type="NCBI Taxonomy" id="1051890"/>
    <lineage>
        <taxon>Eukaryota</taxon>
        <taxon>Fungi</taxon>
        <taxon>Dikarya</taxon>
        <taxon>Ascomycota</taxon>
        <taxon>Pezizomycotina</taxon>
        <taxon>Pezizomycetes</taxon>
        <taxon>Pezizales</taxon>
        <taxon>Pezizaceae</taxon>
        <taxon>Terfezia</taxon>
    </lineage>
</organism>
<dbReference type="PROSITE" id="PS00061">
    <property type="entry name" value="ADH_SHORT"/>
    <property type="match status" value="1"/>
</dbReference>
<dbReference type="OrthoDB" id="294295at2759"/>
<dbReference type="GO" id="GO:0016616">
    <property type="term" value="F:oxidoreductase activity, acting on the CH-OH group of donors, NAD or NADP as acceptor"/>
    <property type="evidence" value="ECO:0007669"/>
    <property type="project" value="TreeGrafter"/>
</dbReference>
<sequence length="297" mass="31818">MAHLFDLTGKTALVTGGTRGLGAAMAIALAEAGADIILVQRDLSNVETRDSIRMLPNPRQCLQVQCELSDPLSVSSLLPQLLLALSPPVHLPPIPHDKPLLQTTSKLTSNPPNPAIPNNDIHILLNAAGIQARHPSHQYPLPTFDHIIQVNLTTPFHLARDIGNYWLSCVGPTGISLSDRTVINIASLLSFQGGFTVPAYSASKGGLAQVTKALSNEWAKSGIRVNNIAPGYCDTEMNTALVADKEGRARQIIERIPAQRWGTPEDFKGVVVFLASSKASAYVTGETVIVDGGWMAR</sequence>
<evidence type="ECO:0000313" key="5">
    <source>
        <dbReference type="EMBL" id="RPB22532.1"/>
    </source>
</evidence>
<dbReference type="InterPro" id="IPR020904">
    <property type="entry name" value="Sc_DH/Rdtase_CS"/>
</dbReference>
<dbReference type="InterPro" id="IPR002347">
    <property type="entry name" value="SDR_fam"/>
</dbReference>
<dbReference type="InterPro" id="IPR036291">
    <property type="entry name" value="NAD(P)-bd_dom_sf"/>
</dbReference>
<evidence type="ECO:0000313" key="6">
    <source>
        <dbReference type="Proteomes" id="UP000267821"/>
    </source>
</evidence>